<evidence type="ECO:0000259" key="1">
    <source>
        <dbReference type="Pfam" id="PF07811"/>
    </source>
</evidence>
<evidence type="ECO:0000313" key="3">
    <source>
        <dbReference type="Proteomes" id="UP001549145"/>
    </source>
</evidence>
<name>A0ABV2LAR3_9HYPH</name>
<gene>
    <name evidence="2" type="ORF">ABID43_004502</name>
</gene>
<reference evidence="2 3" key="1">
    <citation type="submission" date="2024-06" db="EMBL/GenBank/DDBJ databases">
        <title>Genomic Encyclopedia of Type Strains, Phase IV (KMG-IV): sequencing the most valuable type-strain genomes for metagenomic binning, comparative biology and taxonomic classification.</title>
        <authorList>
            <person name="Goeker M."/>
        </authorList>
    </citation>
    <scope>NUCLEOTIDE SEQUENCE [LARGE SCALE GENOMIC DNA]</scope>
    <source>
        <strain evidence="2 3">DSM 21331</strain>
    </source>
</reference>
<accession>A0ABV2LAR3</accession>
<proteinExistence type="predicted"/>
<feature type="domain" description="TadE-like" evidence="1">
    <location>
        <begin position="2"/>
        <end position="41"/>
    </location>
</feature>
<dbReference type="InterPro" id="IPR012495">
    <property type="entry name" value="TadE-like_dom"/>
</dbReference>
<dbReference type="Pfam" id="PF07811">
    <property type="entry name" value="TadE"/>
    <property type="match status" value="1"/>
</dbReference>
<protein>
    <submittedName>
        <fullName evidence="2">Flp pilus assembly protein TadG</fullName>
    </submittedName>
</protein>
<keyword evidence="3" id="KW-1185">Reference proteome</keyword>
<dbReference type="EMBL" id="JBEPMM010000020">
    <property type="protein sequence ID" value="MET3694937.1"/>
    <property type="molecule type" value="Genomic_DNA"/>
</dbReference>
<sequence>MAMIEFALVLPVLLVLLLVGAELVNAVENRRKVVQLARTLADLTSLGDATNPVTAATMSNIFDSSSVVLAPFSATGVQMKVSAVGIPLIGPLTTAFVCSSAARNATQRNRGLTADIAVPVQYQFNGARWIYAEVTMSYQPILGATPMALLPGLNTAFQWTETVSWAVRGGAAVMPNTQLEVVLPGGNACPATFAG</sequence>
<dbReference type="Proteomes" id="UP001549145">
    <property type="component" value="Unassembled WGS sequence"/>
</dbReference>
<comment type="caution">
    <text evidence="2">The sequence shown here is derived from an EMBL/GenBank/DDBJ whole genome shotgun (WGS) entry which is preliminary data.</text>
</comment>
<organism evidence="2 3">
    <name type="scientific">Methylobacterium goesingense</name>
    <dbReference type="NCBI Taxonomy" id="243690"/>
    <lineage>
        <taxon>Bacteria</taxon>
        <taxon>Pseudomonadati</taxon>
        <taxon>Pseudomonadota</taxon>
        <taxon>Alphaproteobacteria</taxon>
        <taxon>Hyphomicrobiales</taxon>
        <taxon>Methylobacteriaceae</taxon>
        <taxon>Methylobacterium</taxon>
    </lineage>
</organism>
<evidence type="ECO:0000313" key="2">
    <source>
        <dbReference type="EMBL" id="MET3694937.1"/>
    </source>
</evidence>